<comment type="subcellular location">
    <subcellularLocation>
        <location evidence="1 8">Cell membrane</location>
        <topology evidence="1 8">Multi-pass membrane protein</topology>
    </subcellularLocation>
</comment>
<keyword evidence="8" id="KW-0406">Ion transport</keyword>
<dbReference type="PANTHER" id="PTHR11388:SF89">
    <property type="entry name" value="SOLUTE CARRIER ORGANIC ANION TRANSPORTER FAMILY MEMBER 1B3"/>
    <property type="match status" value="1"/>
</dbReference>
<feature type="transmembrane region" description="Helical" evidence="8">
    <location>
        <begin position="455"/>
        <end position="478"/>
    </location>
</feature>
<evidence type="ECO:0000313" key="10">
    <source>
        <dbReference type="Ensembl" id="ENSMMDP00005041749.1"/>
    </source>
</evidence>
<comment type="caution">
    <text evidence="8">Lacks conserved residue(s) required for the propagation of feature annotation.</text>
</comment>
<accession>A0A668A1M4</accession>
<dbReference type="PROSITE" id="PS51465">
    <property type="entry name" value="KAZAL_2"/>
    <property type="match status" value="1"/>
</dbReference>
<dbReference type="Pfam" id="PF07648">
    <property type="entry name" value="Kazal_2"/>
    <property type="match status" value="1"/>
</dbReference>
<dbReference type="GO" id="GO:0006811">
    <property type="term" value="P:monoatomic ion transport"/>
    <property type="evidence" value="ECO:0007669"/>
    <property type="project" value="UniProtKB-KW"/>
</dbReference>
<sequence>MTTESFTQQTLTCSFQLFLAAMSFVYFSKAFGGAYMKSSVTQIERRFDIPSSLIGVIDGSFEIGNLLVIAFVSYFGAKLHRPRLIGAGCLIMAAGSLCTALPHFFQGQYKYETSVSHSTNANSTENILPCLSNQTMTEDLTTHETRAACEKEAGSSMWVYVFLGNMLRGIGETPIMPLGVSYLDDFSREENTAFYLACIQTVGILGPMFGFMLGSFCAKLYVDIGSVDLDTVTINYKDSRWVGAWWLGFIVTGVVMLLSGIPFWFLPKSLPKQGEEQSQSKNTELTTVAEQENFLPQDNQDHEEKEKPVTFSELAKDFFPSLKRLFRNSVFPVIILTALVSVNAFIGMITFKPKYMEQVYGQSSSKAILLIDTLLSQCNMGCTCSLKHWDPVCAYNGMTYASPCLAGCQSSTGTGKEMVFNNCTCIGEILTPGMNMSAVLGQCSRKSDCDRFFKFYMAVSVLGAFVSACGGTPGYIVLLRSIQPELKSLALGMQTLIVRTLGGIPPPIYFGALIDLTCLKWGTKRCGGRGACRLYDANAFRNTFLGLLYALYLLTNLLWVFLYFRIVKRQKKISLRNQAKENGLEGNEATNGHANINIVKNKEDLDRESTI</sequence>
<dbReference type="SUPFAM" id="SSF103473">
    <property type="entry name" value="MFS general substrate transporter"/>
    <property type="match status" value="1"/>
</dbReference>
<evidence type="ECO:0000256" key="3">
    <source>
        <dbReference type="ARBA" id="ARBA00022475"/>
    </source>
</evidence>
<keyword evidence="5 8" id="KW-1133">Transmembrane helix</keyword>
<evidence type="ECO:0000259" key="9">
    <source>
        <dbReference type="PROSITE" id="PS51465"/>
    </source>
</evidence>
<dbReference type="AlphaFoldDB" id="A0A668A1M4"/>
<evidence type="ECO:0000256" key="6">
    <source>
        <dbReference type="ARBA" id="ARBA00023136"/>
    </source>
</evidence>
<dbReference type="Gene3D" id="1.20.1250.20">
    <property type="entry name" value="MFS general substrate transporter like domains"/>
    <property type="match status" value="1"/>
</dbReference>
<keyword evidence="7" id="KW-1015">Disulfide bond</keyword>
<dbReference type="InterPro" id="IPR004156">
    <property type="entry name" value="OATP"/>
</dbReference>
<dbReference type="GeneTree" id="ENSGT01150000286901"/>
<reference evidence="10" key="2">
    <citation type="submission" date="2025-08" db="UniProtKB">
        <authorList>
            <consortium name="Ensembl"/>
        </authorList>
    </citation>
    <scope>IDENTIFICATION</scope>
</reference>
<keyword evidence="3" id="KW-1003">Cell membrane</keyword>
<dbReference type="GO" id="GO:0015125">
    <property type="term" value="F:bile acid transmembrane transporter activity"/>
    <property type="evidence" value="ECO:0007669"/>
    <property type="project" value="TreeGrafter"/>
</dbReference>
<evidence type="ECO:0000256" key="7">
    <source>
        <dbReference type="ARBA" id="ARBA00023157"/>
    </source>
</evidence>
<evidence type="ECO:0000256" key="8">
    <source>
        <dbReference type="RuleBase" id="RU362056"/>
    </source>
</evidence>
<comment type="similarity">
    <text evidence="2 8">Belongs to the organo anion transporter (TC 2.A.60) family.</text>
</comment>
<feature type="transmembrane region" description="Helical" evidence="8">
    <location>
        <begin position="330"/>
        <end position="351"/>
    </location>
</feature>
<dbReference type="GO" id="GO:0043252">
    <property type="term" value="P:sodium-independent organic anion transport"/>
    <property type="evidence" value="ECO:0007669"/>
    <property type="project" value="TreeGrafter"/>
</dbReference>
<dbReference type="PANTHER" id="PTHR11388">
    <property type="entry name" value="ORGANIC ANION TRANSPORTER"/>
    <property type="match status" value="1"/>
</dbReference>
<keyword evidence="4 8" id="KW-0812">Transmembrane</keyword>
<feature type="transmembrane region" description="Helical" evidence="8">
    <location>
        <begin position="84"/>
        <end position="105"/>
    </location>
</feature>
<organism evidence="10 11">
    <name type="scientific">Myripristis murdjan</name>
    <name type="common">pinecone soldierfish</name>
    <dbReference type="NCBI Taxonomy" id="586833"/>
    <lineage>
        <taxon>Eukaryota</taxon>
        <taxon>Metazoa</taxon>
        <taxon>Chordata</taxon>
        <taxon>Craniata</taxon>
        <taxon>Vertebrata</taxon>
        <taxon>Euteleostomi</taxon>
        <taxon>Actinopterygii</taxon>
        <taxon>Neopterygii</taxon>
        <taxon>Teleostei</taxon>
        <taxon>Neoteleostei</taxon>
        <taxon>Acanthomorphata</taxon>
        <taxon>Holocentriformes</taxon>
        <taxon>Holocentridae</taxon>
        <taxon>Myripristis</taxon>
    </lineage>
</organism>
<evidence type="ECO:0000256" key="2">
    <source>
        <dbReference type="ARBA" id="ARBA00009657"/>
    </source>
</evidence>
<dbReference type="Pfam" id="PF03137">
    <property type="entry name" value="OATP"/>
    <property type="match status" value="1"/>
</dbReference>
<evidence type="ECO:0000256" key="1">
    <source>
        <dbReference type="ARBA" id="ARBA00004651"/>
    </source>
</evidence>
<protein>
    <recommendedName>
        <fullName evidence="8">Solute carrier organic anion transporter family member</fullName>
    </recommendedName>
</protein>
<feature type="transmembrane region" description="Helical" evidence="8">
    <location>
        <begin position="193"/>
        <end position="222"/>
    </location>
</feature>
<reference evidence="10" key="3">
    <citation type="submission" date="2025-09" db="UniProtKB">
        <authorList>
            <consortium name="Ensembl"/>
        </authorList>
    </citation>
    <scope>IDENTIFICATION</scope>
</reference>
<dbReference type="Ensembl" id="ENSMMDT00005042597.1">
    <property type="protein sequence ID" value="ENSMMDP00005041749.1"/>
    <property type="gene ID" value="ENSMMDG00005019252.1"/>
</dbReference>
<dbReference type="InterPro" id="IPR036259">
    <property type="entry name" value="MFS_trans_sf"/>
</dbReference>
<evidence type="ECO:0000256" key="5">
    <source>
        <dbReference type="ARBA" id="ARBA00022989"/>
    </source>
</evidence>
<feature type="transmembrane region" description="Helical" evidence="8">
    <location>
        <begin position="544"/>
        <end position="564"/>
    </location>
</feature>
<proteinExistence type="inferred from homology"/>
<dbReference type="NCBIfam" id="TIGR00805">
    <property type="entry name" value="oat"/>
    <property type="match status" value="1"/>
</dbReference>
<evidence type="ECO:0000313" key="11">
    <source>
        <dbReference type="Proteomes" id="UP000472263"/>
    </source>
</evidence>
<feature type="transmembrane region" description="Helical" evidence="8">
    <location>
        <begin position="54"/>
        <end position="77"/>
    </location>
</feature>
<keyword evidence="6 8" id="KW-0472">Membrane</keyword>
<feature type="transmembrane region" description="Helical" evidence="8">
    <location>
        <begin position="243"/>
        <end position="265"/>
    </location>
</feature>
<keyword evidence="11" id="KW-1185">Reference proteome</keyword>
<dbReference type="InterPro" id="IPR002350">
    <property type="entry name" value="Kazal_dom"/>
</dbReference>
<reference evidence="10" key="1">
    <citation type="submission" date="2019-06" db="EMBL/GenBank/DDBJ databases">
        <authorList>
            <consortium name="Wellcome Sanger Institute Data Sharing"/>
        </authorList>
    </citation>
    <scope>NUCLEOTIDE SEQUENCE [LARGE SCALE GENOMIC DNA]</scope>
</reference>
<feature type="domain" description="Kazal-like" evidence="9">
    <location>
        <begin position="372"/>
        <end position="427"/>
    </location>
</feature>
<dbReference type="GO" id="GO:0016323">
    <property type="term" value="C:basolateral plasma membrane"/>
    <property type="evidence" value="ECO:0007669"/>
    <property type="project" value="TreeGrafter"/>
</dbReference>
<dbReference type="Proteomes" id="UP000472263">
    <property type="component" value="Chromosome 23"/>
</dbReference>
<keyword evidence="8" id="KW-0813">Transport</keyword>
<dbReference type="GO" id="GO:0015347">
    <property type="term" value="F:sodium-independent organic anion transmembrane transporter activity"/>
    <property type="evidence" value="ECO:0007669"/>
    <property type="project" value="TreeGrafter"/>
</dbReference>
<gene>
    <name evidence="10" type="primary">LOC115355169</name>
</gene>
<name>A0A668A1M4_9TELE</name>
<evidence type="ECO:0000256" key="4">
    <source>
        <dbReference type="ARBA" id="ARBA00022692"/>
    </source>
</evidence>